<dbReference type="InterPro" id="IPR003018">
    <property type="entry name" value="GAF"/>
</dbReference>
<dbReference type="Pfam" id="PF01590">
    <property type="entry name" value="GAF"/>
    <property type="match status" value="1"/>
</dbReference>
<dbReference type="Pfam" id="PF00990">
    <property type="entry name" value="GGDEF"/>
    <property type="match status" value="1"/>
</dbReference>
<proteinExistence type="predicted"/>
<dbReference type="InterPro" id="IPR050706">
    <property type="entry name" value="Cyclic-di-GMP_PDE-like"/>
</dbReference>
<sequence>MQNAMDSLLDGLSELVYVSDPDTYQLLFVNKAGKEIYGRDADDGTHLCYSVLQNRTSPCPFCTNRQLNAHTFLEWEYTSPITTHHYLLRDKLIDWEGREARLEIAFDITDHEREKESFKFLAGANGLNVECIRVLENEPLGAALNAVLGMVGTFLEADRTYIFGIENHRMTNIYEWCAEGVAPEIQNLTDLPLSLIDHWIERFDRGNAVIINSVADLEDGGRSDEREALAAQGIGSLVAVPLEIDGKLVGYLGADDPKKGRLEIIEQPLVGLASFISASMKRAVAERQVNDLTWNDGLTCAHSRGAFHRDYDRGIFDRIGFVLVDADRLAVINRERSRAEGDEMLQRIAVCMRDVFGDGVYRIGDDEFCAVATPMAYEDFNRLVRTLTVRFAQMGLPASAGPAWSERCDDTNRLLDTAGDRMRRAKRGRHRAVDLGVDLAQDAAVSNLVRPGGAQEAVAAGLLDIFLMPQVATQTGALVGAEALIRYLDPERGVAAQPASFIPALEDMGEIADVDFFALSRACETVARWQREGGRVVPLAVNFSRLTVGEEGFVSRVVQTVARYGVDPALIEIEVTESARGRGGNLLRNVADELRGCGFRVAIDDFGVDNANVSLFVQLEFDVLKMDKSLIWGIDATDRTMRVVSGMATLCDDLHVESVAEGIETEQQFKALGTTGCTRAQGYYVGRPAPIVEFEERFLA</sequence>
<dbReference type="SUPFAM" id="SSF55781">
    <property type="entry name" value="GAF domain-like"/>
    <property type="match status" value="1"/>
</dbReference>
<dbReference type="PANTHER" id="PTHR33121:SF70">
    <property type="entry name" value="SIGNALING PROTEIN YKOW"/>
    <property type="match status" value="1"/>
</dbReference>
<dbReference type="EMBL" id="PPTU01000012">
    <property type="protein sequence ID" value="RDB69792.1"/>
    <property type="molecule type" value="Genomic_DNA"/>
</dbReference>
<dbReference type="SMART" id="SM00052">
    <property type="entry name" value="EAL"/>
    <property type="match status" value="1"/>
</dbReference>
<dbReference type="SUPFAM" id="SSF55073">
    <property type="entry name" value="Nucleotide cyclase"/>
    <property type="match status" value="1"/>
</dbReference>
<evidence type="ECO:0000313" key="4">
    <source>
        <dbReference type="Proteomes" id="UP000253970"/>
    </source>
</evidence>
<protein>
    <submittedName>
        <fullName evidence="3">Sensor domain-containing phosphodiesterase</fullName>
    </submittedName>
</protein>
<dbReference type="Proteomes" id="UP000253970">
    <property type="component" value="Unassembled WGS sequence"/>
</dbReference>
<organism evidence="3 4">
    <name type="scientific">Eggerthella lenta</name>
    <name type="common">Eubacterium lentum</name>
    <dbReference type="NCBI Taxonomy" id="84112"/>
    <lineage>
        <taxon>Bacteria</taxon>
        <taxon>Bacillati</taxon>
        <taxon>Actinomycetota</taxon>
        <taxon>Coriobacteriia</taxon>
        <taxon>Eggerthellales</taxon>
        <taxon>Eggerthellaceae</taxon>
        <taxon>Eggerthella</taxon>
    </lineage>
</organism>
<dbReference type="CDD" id="cd01948">
    <property type="entry name" value="EAL"/>
    <property type="match status" value="1"/>
</dbReference>
<dbReference type="Gene3D" id="3.30.450.40">
    <property type="match status" value="1"/>
</dbReference>
<evidence type="ECO:0000259" key="2">
    <source>
        <dbReference type="PROSITE" id="PS50887"/>
    </source>
</evidence>
<dbReference type="InterPro" id="IPR029787">
    <property type="entry name" value="Nucleotide_cyclase"/>
</dbReference>
<dbReference type="AlphaFoldDB" id="A0A369MH08"/>
<dbReference type="Pfam" id="PF00563">
    <property type="entry name" value="EAL"/>
    <property type="match status" value="1"/>
</dbReference>
<dbReference type="PROSITE" id="PS50887">
    <property type="entry name" value="GGDEF"/>
    <property type="match status" value="1"/>
</dbReference>
<dbReference type="GO" id="GO:0071111">
    <property type="term" value="F:cyclic-guanylate-specific phosphodiesterase activity"/>
    <property type="evidence" value="ECO:0007669"/>
    <property type="project" value="InterPro"/>
</dbReference>
<evidence type="ECO:0000259" key="1">
    <source>
        <dbReference type="PROSITE" id="PS50883"/>
    </source>
</evidence>
<dbReference type="InterPro" id="IPR035919">
    <property type="entry name" value="EAL_sf"/>
</dbReference>
<dbReference type="PANTHER" id="PTHR33121">
    <property type="entry name" value="CYCLIC DI-GMP PHOSPHODIESTERASE PDEF"/>
    <property type="match status" value="1"/>
</dbReference>
<feature type="domain" description="GGDEF" evidence="2">
    <location>
        <begin position="317"/>
        <end position="437"/>
    </location>
</feature>
<reference evidence="3 4" key="1">
    <citation type="journal article" date="2018" name="Elife">
        <title>Discovery and characterization of a prevalent human gut bacterial enzyme sufficient for the inactivation of a family of plant toxins.</title>
        <authorList>
            <person name="Koppel N."/>
            <person name="Bisanz J.E."/>
            <person name="Pandelia M.E."/>
            <person name="Turnbaugh P.J."/>
            <person name="Balskus E.P."/>
        </authorList>
    </citation>
    <scope>NUCLEOTIDE SEQUENCE [LARGE SCALE GENOMIC DNA]</scope>
    <source>
        <strain evidence="3 4">W1 BHI 6</strain>
    </source>
</reference>
<gene>
    <name evidence="3" type="ORF">C1875_09100</name>
</gene>
<dbReference type="RefSeq" id="WP_114534020.1">
    <property type="nucleotide sequence ID" value="NZ_PPTU01000012.1"/>
</dbReference>
<dbReference type="Gene3D" id="3.30.70.270">
    <property type="match status" value="1"/>
</dbReference>
<dbReference type="InterPro" id="IPR001633">
    <property type="entry name" value="EAL_dom"/>
</dbReference>
<dbReference type="InterPro" id="IPR043128">
    <property type="entry name" value="Rev_trsase/Diguanyl_cyclase"/>
</dbReference>
<accession>A0A369MH08</accession>
<name>A0A369MH08_EGGLN</name>
<dbReference type="SUPFAM" id="SSF141868">
    <property type="entry name" value="EAL domain-like"/>
    <property type="match status" value="1"/>
</dbReference>
<dbReference type="SMART" id="SM00267">
    <property type="entry name" value="GGDEF"/>
    <property type="match status" value="1"/>
</dbReference>
<dbReference type="PROSITE" id="PS50883">
    <property type="entry name" value="EAL"/>
    <property type="match status" value="1"/>
</dbReference>
<dbReference type="Gene3D" id="3.20.20.450">
    <property type="entry name" value="EAL domain"/>
    <property type="match status" value="1"/>
</dbReference>
<evidence type="ECO:0000313" key="3">
    <source>
        <dbReference type="EMBL" id="RDB69792.1"/>
    </source>
</evidence>
<comment type="caution">
    <text evidence="3">The sequence shown here is derived from an EMBL/GenBank/DDBJ whole genome shotgun (WGS) entry which is preliminary data.</text>
</comment>
<dbReference type="InterPro" id="IPR029016">
    <property type="entry name" value="GAF-like_dom_sf"/>
</dbReference>
<feature type="domain" description="EAL" evidence="1">
    <location>
        <begin position="447"/>
        <end position="700"/>
    </location>
</feature>
<dbReference type="InterPro" id="IPR000160">
    <property type="entry name" value="GGDEF_dom"/>
</dbReference>